<gene>
    <name evidence="4" type="ORF">ACFQS8_00825</name>
</gene>
<reference evidence="5" key="1">
    <citation type="journal article" date="2019" name="Int. J. Syst. Evol. Microbiol.">
        <title>The Global Catalogue of Microorganisms (GCM) 10K type strain sequencing project: providing services to taxonomists for standard genome sequencing and annotation.</title>
        <authorList>
            <consortium name="The Broad Institute Genomics Platform"/>
            <consortium name="The Broad Institute Genome Sequencing Center for Infectious Disease"/>
            <person name="Wu L."/>
            <person name="Ma J."/>
        </authorList>
    </citation>
    <scope>NUCLEOTIDE SEQUENCE [LARGE SCALE GENOMIC DNA]</scope>
    <source>
        <strain evidence="5">CCUG 51308</strain>
    </source>
</reference>
<dbReference type="SUPFAM" id="SSF55729">
    <property type="entry name" value="Acyl-CoA N-acyltransferases (Nat)"/>
    <property type="match status" value="1"/>
</dbReference>
<dbReference type="Proteomes" id="UP001596492">
    <property type="component" value="Unassembled WGS sequence"/>
</dbReference>
<evidence type="ECO:0000256" key="2">
    <source>
        <dbReference type="ARBA" id="ARBA00023315"/>
    </source>
</evidence>
<dbReference type="RefSeq" id="WP_382164786.1">
    <property type="nucleotide sequence ID" value="NZ_JBHTBR010000002.1"/>
</dbReference>
<evidence type="ECO:0000313" key="4">
    <source>
        <dbReference type="EMBL" id="MFC7290145.1"/>
    </source>
</evidence>
<keyword evidence="2 4" id="KW-0012">Acyltransferase</keyword>
<protein>
    <submittedName>
        <fullName evidence="4">GNAT family N-acetyltransferase</fullName>
        <ecNumber evidence="4">2.3.-.-</ecNumber>
    </submittedName>
</protein>
<organism evidence="4 5">
    <name type="scientific">Hirschia litorea</name>
    <dbReference type="NCBI Taxonomy" id="1199156"/>
    <lineage>
        <taxon>Bacteria</taxon>
        <taxon>Pseudomonadati</taxon>
        <taxon>Pseudomonadota</taxon>
        <taxon>Alphaproteobacteria</taxon>
        <taxon>Hyphomonadales</taxon>
        <taxon>Hyphomonadaceae</taxon>
        <taxon>Hirschia</taxon>
    </lineage>
</organism>
<feature type="domain" description="N-acetyltransferase" evidence="3">
    <location>
        <begin position="11"/>
        <end position="155"/>
    </location>
</feature>
<dbReference type="PANTHER" id="PTHR43877">
    <property type="entry name" value="AMINOALKYLPHOSPHONATE N-ACETYLTRANSFERASE-RELATED-RELATED"/>
    <property type="match status" value="1"/>
</dbReference>
<dbReference type="InterPro" id="IPR016181">
    <property type="entry name" value="Acyl_CoA_acyltransferase"/>
</dbReference>
<keyword evidence="1 4" id="KW-0808">Transferase</keyword>
<dbReference type="InterPro" id="IPR050832">
    <property type="entry name" value="Bact_Acetyltransf"/>
</dbReference>
<dbReference type="InterPro" id="IPR000182">
    <property type="entry name" value="GNAT_dom"/>
</dbReference>
<accession>A0ABW2IH50</accession>
<proteinExistence type="predicted"/>
<dbReference type="EC" id="2.3.-.-" evidence="4"/>
<sequence length="166" mass="18097">MEQALEFGKADATSQIGRVLIAEIDAYLKDLYPDSIGLCYRASPEEINTNGIFFLATLDGNAVGCGALKRTKFDEIELKRFYLRPEARGKGLAKKMLAILEAEALAMGFETIFLETGPPQIEAVALYEGAGYERCGPFGGYPDNPLSIFMEKRLVDELSQSNGSAA</sequence>
<dbReference type="CDD" id="cd04301">
    <property type="entry name" value="NAT_SF"/>
    <property type="match status" value="1"/>
</dbReference>
<evidence type="ECO:0000259" key="3">
    <source>
        <dbReference type="PROSITE" id="PS51186"/>
    </source>
</evidence>
<keyword evidence="5" id="KW-1185">Reference proteome</keyword>
<dbReference type="Pfam" id="PF00583">
    <property type="entry name" value="Acetyltransf_1"/>
    <property type="match status" value="1"/>
</dbReference>
<dbReference type="GO" id="GO:0016746">
    <property type="term" value="F:acyltransferase activity"/>
    <property type="evidence" value="ECO:0007669"/>
    <property type="project" value="UniProtKB-KW"/>
</dbReference>
<dbReference type="PROSITE" id="PS51186">
    <property type="entry name" value="GNAT"/>
    <property type="match status" value="1"/>
</dbReference>
<dbReference type="Gene3D" id="3.40.630.30">
    <property type="match status" value="1"/>
</dbReference>
<evidence type="ECO:0000256" key="1">
    <source>
        <dbReference type="ARBA" id="ARBA00022679"/>
    </source>
</evidence>
<dbReference type="PANTHER" id="PTHR43877:SF2">
    <property type="entry name" value="AMINOALKYLPHOSPHONATE N-ACETYLTRANSFERASE-RELATED"/>
    <property type="match status" value="1"/>
</dbReference>
<evidence type="ECO:0000313" key="5">
    <source>
        <dbReference type="Proteomes" id="UP001596492"/>
    </source>
</evidence>
<name>A0ABW2IH50_9PROT</name>
<comment type="caution">
    <text evidence="4">The sequence shown here is derived from an EMBL/GenBank/DDBJ whole genome shotgun (WGS) entry which is preliminary data.</text>
</comment>
<dbReference type="EMBL" id="JBHTBR010000002">
    <property type="protein sequence ID" value="MFC7290145.1"/>
    <property type="molecule type" value="Genomic_DNA"/>
</dbReference>